<evidence type="ECO:0000313" key="7">
    <source>
        <dbReference type="EMBL" id="HIY65819.1"/>
    </source>
</evidence>
<dbReference type="Pfam" id="PF02909">
    <property type="entry name" value="TetR_C_1"/>
    <property type="match status" value="1"/>
</dbReference>
<dbReference type="PANTHER" id="PTHR30055">
    <property type="entry name" value="HTH-TYPE TRANSCRIPTIONAL REGULATOR RUTR"/>
    <property type="match status" value="1"/>
</dbReference>
<gene>
    <name evidence="7" type="ORF">H9830_06025</name>
</gene>
<dbReference type="Proteomes" id="UP000824005">
    <property type="component" value="Unassembled WGS sequence"/>
</dbReference>
<feature type="compositionally biased region" description="Basic and acidic residues" evidence="5">
    <location>
        <begin position="287"/>
        <end position="314"/>
    </location>
</feature>
<dbReference type="AlphaFoldDB" id="A0A9D1YU23"/>
<protein>
    <submittedName>
        <fullName evidence="7">TetR/AcrR family transcriptional regulator</fullName>
    </submittedName>
</protein>
<dbReference type="Gene3D" id="1.10.10.60">
    <property type="entry name" value="Homeodomain-like"/>
    <property type="match status" value="1"/>
</dbReference>
<dbReference type="EMBL" id="DXDC01000174">
    <property type="protein sequence ID" value="HIY65819.1"/>
    <property type="molecule type" value="Genomic_DNA"/>
</dbReference>
<dbReference type="InterPro" id="IPR001647">
    <property type="entry name" value="HTH_TetR"/>
</dbReference>
<dbReference type="InterPro" id="IPR050109">
    <property type="entry name" value="HTH-type_TetR-like_transc_reg"/>
</dbReference>
<comment type="caution">
    <text evidence="7">The sequence shown here is derived from an EMBL/GenBank/DDBJ whole genome shotgun (WGS) entry which is preliminary data.</text>
</comment>
<dbReference type="PANTHER" id="PTHR30055:SF151">
    <property type="entry name" value="TRANSCRIPTIONAL REGULATORY PROTEIN"/>
    <property type="match status" value="1"/>
</dbReference>
<dbReference type="SUPFAM" id="SSF46689">
    <property type="entry name" value="Homeodomain-like"/>
    <property type="match status" value="1"/>
</dbReference>
<feature type="domain" description="HTH tetR-type" evidence="6">
    <location>
        <begin position="35"/>
        <end position="95"/>
    </location>
</feature>
<organism evidence="7 8">
    <name type="scientific">Candidatus Agrococcus pullicola</name>
    <dbReference type="NCBI Taxonomy" id="2838429"/>
    <lineage>
        <taxon>Bacteria</taxon>
        <taxon>Bacillati</taxon>
        <taxon>Actinomycetota</taxon>
        <taxon>Actinomycetes</taxon>
        <taxon>Micrococcales</taxon>
        <taxon>Microbacteriaceae</taxon>
        <taxon>Agrococcus</taxon>
    </lineage>
</organism>
<accession>A0A9D1YU23</accession>
<feature type="region of interest" description="Disordered" evidence="5">
    <location>
        <begin position="286"/>
        <end position="314"/>
    </location>
</feature>
<evidence type="ECO:0000313" key="8">
    <source>
        <dbReference type="Proteomes" id="UP000824005"/>
    </source>
</evidence>
<keyword evidence="3" id="KW-0804">Transcription</keyword>
<proteinExistence type="predicted"/>
<evidence type="ECO:0000256" key="1">
    <source>
        <dbReference type="ARBA" id="ARBA00023015"/>
    </source>
</evidence>
<dbReference type="GO" id="GO:0003700">
    <property type="term" value="F:DNA-binding transcription factor activity"/>
    <property type="evidence" value="ECO:0007669"/>
    <property type="project" value="TreeGrafter"/>
</dbReference>
<feature type="DNA-binding region" description="H-T-H motif" evidence="4">
    <location>
        <begin position="58"/>
        <end position="77"/>
    </location>
</feature>
<dbReference type="Pfam" id="PF00440">
    <property type="entry name" value="TetR_N"/>
    <property type="match status" value="1"/>
</dbReference>
<name>A0A9D1YU23_9MICO</name>
<keyword evidence="2 4" id="KW-0238">DNA-binding</keyword>
<reference evidence="7" key="1">
    <citation type="journal article" date="2021" name="PeerJ">
        <title>Extensive microbial diversity within the chicken gut microbiome revealed by metagenomics and culture.</title>
        <authorList>
            <person name="Gilroy R."/>
            <person name="Ravi A."/>
            <person name="Getino M."/>
            <person name="Pursley I."/>
            <person name="Horton D.L."/>
            <person name="Alikhan N.F."/>
            <person name="Baker D."/>
            <person name="Gharbi K."/>
            <person name="Hall N."/>
            <person name="Watson M."/>
            <person name="Adriaenssens E.M."/>
            <person name="Foster-Nyarko E."/>
            <person name="Jarju S."/>
            <person name="Secka A."/>
            <person name="Antonio M."/>
            <person name="Oren A."/>
            <person name="Chaudhuri R.R."/>
            <person name="La Ragione R."/>
            <person name="Hildebrand F."/>
            <person name="Pallen M.J."/>
        </authorList>
    </citation>
    <scope>NUCLEOTIDE SEQUENCE</scope>
    <source>
        <strain evidence="7">ChiGjej1B1-98</strain>
    </source>
</reference>
<dbReference type="SUPFAM" id="SSF48498">
    <property type="entry name" value="Tetracyclin repressor-like, C-terminal domain"/>
    <property type="match status" value="1"/>
</dbReference>
<dbReference type="InterPro" id="IPR036271">
    <property type="entry name" value="Tet_transcr_reg_TetR-rel_C_sf"/>
</dbReference>
<reference evidence="7" key="2">
    <citation type="submission" date="2021-04" db="EMBL/GenBank/DDBJ databases">
        <authorList>
            <person name="Gilroy R."/>
        </authorList>
    </citation>
    <scope>NUCLEOTIDE SEQUENCE</scope>
    <source>
        <strain evidence="7">ChiGjej1B1-98</strain>
    </source>
</reference>
<dbReference type="GO" id="GO:0045892">
    <property type="term" value="P:negative regulation of DNA-templated transcription"/>
    <property type="evidence" value="ECO:0007669"/>
    <property type="project" value="InterPro"/>
</dbReference>
<dbReference type="GO" id="GO:0000976">
    <property type="term" value="F:transcription cis-regulatory region binding"/>
    <property type="evidence" value="ECO:0007669"/>
    <property type="project" value="TreeGrafter"/>
</dbReference>
<keyword evidence="1" id="KW-0805">Transcription regulation</keyword>
<evidence type="ECO:0000259" key="6">
    <source>
        <dbReference type="PROSITE" id="PS50977"/>
    </source>
</evidence>
<dbReference type="PROSITE" id="PS50977">
    <property type="entry name" value="HTH_TETR_2"/>
    <property type="match status" value="1"/>
</dbReference>
<sequence length="314" mass="34507">MTSPIESGPDAERIPHGIAASWGVAAAPQRGPKRELTLERITEVAIEIADEEGLEAVSMNRVATKLGFTPMSLYRYVSGKDDLLQLMFDAASDVPLATFDGSWREQLTQWGAIVRAGYRAHPWLSSMPPSSTPSTPNRIAIVEAGIHAQRSLALPSNLKLTVTMLLLGYIGMFQLASHDTVHDSVRAALPELVTEDRFPTLAPLVADGLFDQPMNDSDQVFFFGFNRFLDGIEAWMRDGVDDAIERDHSLPAAVTKDSRVRDALKSVREAEERLRAAQAKATQAIDRVTERERKTAEKAAAKAEAKAKKRAKND</sequence>
<evidence type="ECO:0000256" key="3">
    <source>
        <dbReference type="ARBA" id="ARBA00023163"/>
    </source>
</evidence>
<evidence type="ECO:0000256" key="2">
    <source>
        <dbReference type="ARBA" id="ARBA00023125"/>
    </source>
</evidence>
<evidence type="ECO:0000256" key="5">
    <source>
        <dbReference type="SAM" id="MobiDB-lite"/>
    </source>
</evidence>
<dbReference type="InterPro" id="IPR009057">
    <property type="entry name" value="Homeodomain-like_sf"/>
</dbReference>
<evidence type="ECO:0000256" key="4">
    <source>
        <dbReference type="PROSITE-ProRule" id="PRU00335"/>
    </source>
</evidence>
<dbReference type="InterPro" id="IPR004111">
    <property type="entry name" value="Repressor_TetR_C"/>
</dbReference>
<dbReference type="Gene3D" id="1.10.357.10">
    <property type="entry name" value="Tetracycline Repressor, domain 2"/>
    <property type="match status" value="1"/>
</dbReference>